<sequence length="920" mass="106127">MLLRVSKQGCSRVVQSLRPCRVHARLFSIPATAISSIGNGTLEQSKTNSNRTVAPRIEGVRGVATFTAKKTPDGRKLMKLMNQGRHEDVIMLLSDVVLTERGGAILVEMVQRLLQGLDAEHVKGLFIILKALPNAAYANSDLCQAVWAELFDRSGHRRMELAKQFGILCASKGYSNFVALEIMPYIFTKASELEFDRWKHEVDEAMEAFNGRRVEEEMFEEDEQEYSLFGPSAMQPSVLQRVEATLPEILPEPNDDMSFFEDGGGDYLIQALSRGPIRDHQSTEVLEQLAADGEFRDAYEMLQELRHLHTAIPNSAAYFKPVMDACRQLQRVDDDIKYEDKEAYALNWLKLIPIAHDIRAWTPQLQQIHDLIFRSPLTHLSFIKKASVLFAQKGFAGRVVSASMETIFLYGTQEESEAFLQEFDDANARYWEIEPELQEHRTKVIKTYSRTNAVFALITTKKFERAYELFPDPYLQGYHLPPWVYFKFQDLIRKWRHPDRYKYQELGRDALRRVHEWRDSRPAKVLDPSAELNMQPIGIPEQWGTHRHNGYGVRMKGSLIETLLDFRRAILKNGRAPIPTVMLNFIIPYLDSGHSRGLTLLLNLALKHNREHAHLILLAEMLYYYERRRPELVIDTFVEHYHLIGVPTKEMLQIYERSAPIPTIESDPDPVEKKRIHYTRSDDPFKTSTKLIPPATHTGLVWHALCAIEQDPNRVRSLYRKLYQLASTRLDAEEELSNQGIRTLADPKPENTPVLNSWAFTPFFRKVGRYFGVSEAAKVLGDIVELKLRPDVYHLTELAGLYARVGDEEKALTILSKLEASVKERKEQHDLDSDSNPFNASSLDPDEIMYKSIFVGFVQGRRWTAAENVDQRYRAKYEVQPNPDEPDAYYEACTRMQYYKEQCQTWHLPEQQEQSPVNFR</sequence>
<dbReference type="InterPro" id="IPR011990">
    <property type="entry name" value="TPR-like_helical_dom_sf"/>
</dbReference>
<dbReference type="Gene3D" id="1.25.40.10">
    <property type="entry name" value="Tetratricopeptide repeat domain"/>
    <property type="match status" value="1"/>
</dbReference>
<dbReference type="Proteomes" id="UP000307440">
    <property type="component" value="Unassembled WGS sequence"/>
</dbReference>
<keyword evidence="2" id="KW-1185">Reference proteome</keyword>
<protein>
    <submittedName>
        <fullName evidence="1">Uncharacterized protein</fullName>
    </submittedName>
</protein>
<evidence type="ECO:0000313" key="2">
    <source>
        <dbReference type="Proteomes" id="UP000307440"/>
    </source>
</evidence>
<accession>A0A5C3KZL1</accession>
<gene>
    <name evidence="1" type="ORF">FA15DRAFT_616429</name>
</gene>
<name>A0A5C3KZL1_COPMA</name>
<dbReference type="EMBL" id="ML210178">
    <property type="protein sequence ID" value="TFK26124.1"/>
    <property type="molecule type" value="Genomic_DNA"/>
</dbReference>
<evidence type="ECO:0000313" key="1">
    <source>
        <dbReference type="EMBL" id="TFK26124.1"/>
    </source>
</evidence>
<dbReference type="AlphaFoldDB" id="A0A5C3KZL1"/>
<reference evidence="1 2" key="1">
    <citation type="journal article" date="2019" name="Nat. Ecol. Evol.">
        <title>Megaphylogeny resolves global patterns of mushroom evolution.</title>
        <authorList>
            <person name="Varga T."/>
            <person name="Krizsan K."/>
            <person name="Foldi C."/>
            <person name="Dima B."/>
            <person name="Sanchez-Garcia M."/>
            <person name="Sanchez-Ramirez S."/>
            <person name="Szollosi G.J."/>
            <person name="Szarkandi J.G."/>
            <person name="Papp V."/>
            <person name="Albert L."/>
            <person name="Andreopoulos W."/>
            <person name="Angelini C."/>
            <person name="Antonin V."/>
            <person name="Barry K.W."/>
            <person name="Bougher N.L."/>
            <person name="Buchanan P."/>
            <person name="Buyck B."/>
            <person name="Bense V."/>
            <person name="Catcheside P."/>
            <person name="Chovatia M."/>
            <person name="Cooper J."/>
            <person name="Damon W."/>
            <person name="Desjardin D."/>
            <person name="Finy P."/>
            <person name="Geml J."/>
            <person name="Haridas S."/>
            <person name="Hughes K."/>
            <person name="Justo A."/>
            <person name="Karasinski D."/>
            <person name="Kautmanova I."/>
            <person name="Kiss B."/>
            <person name="Kocsube S."/>
            <person name="Kotiranta H."/>
            <person name="LaButti K.M."/>
            <person name="Lechner B.E."/>
            <person name="Liimatainen K."/>
            <person name="Lipzen A."/>
            <person name="Lukacs Z."/>
            <person name="Mihaltcheva S."/>
            <person name="Morgado L.N."/>
            <person name="Niskanen T."/>
            <person name="Noordeloos M.E."/>
            <person name="Ohm R.A."/>
            <person name="Ortiz-Santana B."/>
            <person name="Ovrebo C."/>
            <person name="Racz N."/>
            <person name="Riley R."/>
            <person name="Savchenko A."/>
            <person name="Shiryaev A."/>
            <person name="Soop K."/>
            <person name="Spirin V."/>
            <person name="Szebenyi C."/>
            <person name="Tomsovsky M."/>
            <person name="Tulloss R.E."/>
            <person name="Uehling J."/>
            <person name="Grigoriev I.V."/>
            <person name="Vagvolgyi C."/>
            <person name="Papp T."/>
            <person name="Martin F.M."/>
            <person name="Miettinen O."/>
            <person name="Hibbett D.S."/>
            <person name="Nagy L.G."/>
        </authorList>
    </citation>
    <scope>NUCLEOTIDE SEQUENCE [LARGE SCALE GENOMIC DNA]</scope>
    <source>
        <strain evidence="1 2">CBS 121175</strain>
    </source>
</reference>
<organism evidence="1 2">
    <name type="scientific">Coprinopsis marcescibilis</name>
    <name type="common">Agaric fungus</name>
    <name type="synonym">Psathyrella marcescibilis</name>
    <dbReference type="NCBI Taxonomy" id="230819"/>
    <lineage>
        <taxon>Eukaryota</taxon>
        <taxon>Fungi</taxon>
        <taxon>Dikarya</taxon>
        <taxon>Basidiomycota</taxon>
        <taxon>Agaricomycotina</taxon>
        <taxon>Agaricomycetes</taxon>
        <taxon>Agaricomycetidae</taxon>
        <taxon>Agaricales</taxon>
        <taxon>Agaricineae</taxon>
        <taxon>Psathyrellaceae</taxon>
        <taxon>Coprinopsis</taxon>
    </lineage>
</organism>
<dbReference type="OrthoDB" id="185373at2759"/>
<dbReference type="STRING" id="230819.A0A5C3KZL1"/>
<proteinExistence type="predicted"/>